<accession>A0ABV8KDV9</accession>
<proteinExistence type="predicted"/>
<dbReference type="RefSeq" id="WP_377722704.1">
    <property type="nucleotide sequence ID" value="NZ_JBHSAM010000036.1"/>
</dbReference>
<gene>
    <name evidence="1" type="ORF">ACFOZ8_31550</name>
</gene>
<keyword evidence="2" id="KW-1185">Reference proteome</keyword>
<evidence type="ECO:0000313" key="2">
    <source>
        <dbReference type="Proteomes" id="UP001595715"/>
    </source>
</evidence>
<comment type="caution">
    <text evidence="1">The sequence shown here is derived from an EMBL/GenBank/DDBJ whole genome shotgun (WGS) entry which is preliminary data.</text>
</comment>
<dbReference type="EMBL" id="JBHSAM010000036">
    <property type="protein sequence ID" value="MFC4104165.1"/>
    <property type="molecule type" value="Genomic_DNA"/>
</dbReference>
<protein>
    <recommendedName>
        <fullName evidence="3">DUF3396 domain-containing protein</fullName>
    </recommendedName>
</protein>
<sequence>MSTTFQVYPTTAYIPQMPELLALANEKLHAFLMPLELEITPVIGVRIGEDIIESGSSSALTARWDADYAWFFVTPNEDGGGSDAYYRTVDELTSEMWEEYEDQEGPYADVFTSLSIGHYWEFRRSAGQPSIINATYGFLAAALAELTNGLIFSDDGAWSGPPIRAEEFGLKYFNPSEAPNYGKLEWYANGLEIIAETYKGKPYVSPVRLLVEHEWPLNERIRYAPSGRTLQEGPNEEDHLVVMHSEYLDFPYLAAQRNVVKADEQDLQRILIHLVIRGSNRIGRLPVKSIEEVERRPILEDRNLAFWANPLLVKDIESLRQQVLQT</sequence>
<dbReference type="Proteomes" id="UP001595715">
    <property type="component" value="Unassembled WGS sequence"/>
</dbReference>
<name>A0ABV8KDV9_9BACL</name>
<evidence type="ECO:0008006" key="3">
    <source>
        <dbReference type="Google" id="ProtNLM"/>
    </source>
</evidence>
<organism evidence="1 2">
    <name type="scientific">Paenibacillus xanthanilyticus</name>
    <dbReference type="NCBI Taxonomy" id="1783531"/>
    <lineage>
        <taxon>Bacteria</taxon>
        <taxon>Bacillati</taxon>
        <taxon>Bacillota</taxon>
        <taxon>Bacilli</taxon>
        <taxon>Bacillales</taxon>
        <taxon>Paenibacillaceae</taxon>
        <taxon>Paenibacillus</taxon>
    </lineage>
</organism>
<reference evidence="2" key="1">
    <citation type="journal article" date="2019" name="Int. J. Syst. Evol. Microbiol.">
        <title>The Global Catalogue of Microorganisms (GCM) 10K type strain sequencing project: providing services to taxonomists for standard genome sequencing and annotation.</title>
        <authorList>
            <consortium name="The Broad Institute Genomics Platform"/>
            <consortium name="The Broad Institute Genome Sequencing Center for Infectious Disease"/>
            <person name="Wu L."/>
            <person name="Ma J."/>
        </authorList>
    </citation>
    <scope>NUCLEOTIDE SEQUENCE [LARGE SCALE GENOMIC DNA]</scope>
    <source>
        <strain evidence="2">IBRC-M 10987</strain>
    </source>
</reference>
<evidence type="ECO:0000313" key="1">
    <source>
        <dbReference type="EMBL" id="MFC4104165.1"/>
    </source>
</evidence>